<evidence type="ECO:0000259" key="4">
    <source>
        <dbReference type="PROSITE" id="PS01124"/>
    </source>
</evidence>
<dbReference type="Gene3D" id="1.10.10.60">
    <property type="entry name" value="Homeodomain-like"/>
    <property type="match status" value="1"/>
</dbReference>
<dbReference type="SMART" id="SM00342">
    <property type="entry name" value="HTH_ARAC"/>
    <property type="match status" value="1"/>
</dbReference>
<accession>A0A0K1EKK2</accession>
<dbReference type="PROSITE" id="PS01124">
    <property type="entry name" value="HTH_ARAC_FAMILY_2"/>
    <property type="match status" value="1"/>
</dbReference>
<feature type="domain" description="HTH araC/xylS-type" evidence="4">
    <location>
        <begin position="154"/>
        <end position="251"/>
    </location>
</feature>
<proteinExistence type="predicted"/>
<dbReference type="InterPro" id="IPR009057">
    <property type="entry name" value="Homeodomain-like_sf"/>
</dbReference>
<dbReference type="GO" id="GO:0003700">
    <property type="term" value="F:DNA-binding transcription factor activity"/>
    <property type="evidence" value="ECO:0007669"/>
    <property type="project" value="InterPro"/>
</dbReference>
<dbReference type="PANTHER" id="PTHR46796">
    <property type="entry name" value="HTH-TYPE TRANSCRIPTIONAL ACTIVATOR RHAS-RELATED"/>
    <property type="match status" value="1"/>
</dbReference>
<dbReference type="Pfam" id="PF12833">
    <property type="entry name" value="HTH_18"/>
    <property type="match status" value="1"/>
</dbReference>
<dbReference type="RefSeq" id="WP_050433200.1">
    <property type="nucleotide sequence ID" value="NZ_CP012159.1"/>
</dbReference>
<dbReference type="KEGG" id="ccro:CMC5_056050"/>
<dbReference type="GO" id="GO:0043565">
    <property type="term" value="F:sequence-specific DNA binding"/>
    <property type="evidence" value="ECO:0007669"/>
    <property type="project" value="InterPro"/>
</dbReference>
<keyword evidence="2" id="KW-0238">DNA-binding</keyword>
<organism evidence="5 6">
    <name type="scientific">Chondromyces crocatus</name>
    <dbReference type="NCBI Taxonomy" id="52"/>
    <lineage>
        <taxon>Bacteria</taxon>
        <taxon>Pseudomonadati</taxon>
        <taxon>Myxococcota</taxon>
        <taxon>Polyangia</taxon>
        <taxon>Polyangiales</taxon>
        <taxon>Polyangiaceae</taxon>
        <taxon>Chondromyces</taxon>
    </lineage>
</organism>
<evidence type="ECO:0000256" key="3">
    <source>
        <dbReference type="ARBA" id="ARBA00023163"/>
    </source>
</evidence>
<keyword evidence="1" id="KW-0805">Transcription regulation</keyword>
<dbReference type="SUPFAM" id="SSF46689">
    <property type="entry name" value="Homeodomain-like"/>
    <property type="match status" value="2"/>
</dbReference>
<dbReference type="EMBL" id="CP012159">
    <property type="protein sequence ID" value="AKT41405.1"/>
    <property type="molecule type" value="Genomic_DNA"/>
</dbReference>
<gene>
    <name evidence="5" type="primary">araC</name>
    <name evidence="5" type="ORF">CMC5_056050</name>
</gene>
<dbReference type="InterPro" id="IPR050204">
    <property type="entry name" value="AraC_XylS_family_regulators"/>
</dbReference>
<evidence type="ECO:0000313" key="5">
    <source>
        <dbReference type="EMBL" id="AKT41405.1"/>
    </source>
</evidence>
<evidence type="ECO:0000256" key="2">
    <source>
        <dbReference type="ARBA" id="ARBA00023125"/>
    </source>
</evidence>
<dbReference type="PANTHER" id="PTHR46796:SF2">
    <property type="entry name" value="TRANSCRIPTIONAL REGULATORY PROTEIN"/>
    <property type="match status" value="1"/>
</dbReference>
<keyword evidence="3" id="KW-0804">Transcription</keyword>
<name>A0A0K1EKK2_CHOCO</name>
<dbReference type="Proteomes" id="UP000067626">
    <property type="component" value="Chromosome"/>
</dbReference>
<dbReference type="STRING" id="52.CMC5_056050"/>
<protein>
    <submittedName>
        <fullName evidence="5">AraC family transcriptional regulator</fullName>
    </submittedName>
</protein>
<keyword evidence="6" id="KW-1185">Reference proteome</keyword>
<reference evidence="5 6" key="1">
    <citation type="submission" date="2015-07" db="EMBL/GenBank/DDBJ databases">
        <title>Genome analysis of myxobacterium Chondromyces crocatus Cm c5 reveals a high potential for natural compound synthesis and the genetic basis for the loss of fruiting body formation.</title>
        <authorList>
            <person name="Zaburannyi N."/>
            <person name="Bunk B."/>
            <person name="Maier J."/>
            <person name="Overmann J."/>
            <person name="Mueller R."/>
        </authorList>
    </citation>
    <scope>NUCLEOTIDE SEQUENCE [LARGE SCALE GENOMIC DNA]</scope>
    <source>
        <strain evidence="5 6">Cm c5</strain>
    </source>
</reference>
<dbReference type="AlphaFoldDB" id="A0A0K1EKK2"/>
<evidence type="ECO:0000256" key="1">
    <source>
        <dbReference type="ARBA" id="ARBA00023015"/>
    </source>
</evidence>
<evidence type="ECO:0000313" key="6">
    <source>
        <dbReference type="Proteomes" id="UP000067626"/>
    </source>
</evidence>
<dbReference type="InterPro" id="IPR018060">
    <property type="entry name" value="HTH_AraC"/>
</dbReference>
<sequence length="254" mass="28344">MAPRIEPLPLATSRFSAVRWSIDELHVGVKDALTIARVEQGSFTWWSHGTVWEVEPGAILVQNLGDVCRDLARVERTTCQVITFDAHHGEFDQARRHPPHLGESDMRGAAFHALHDAVRDGADALTLDVVAAEALASFNRRKDEVAVRCPRAVRRAVALVRERYAESLGLDEIAAHAGTDKYHLCRAFRARIGLPPYAYQLRLRVSRAKNLLRAGMPAAHVGASVGFYDQSQFTRHFQRIVGTSPARFARAHER</sequence>